<protein>
    <submittedName>
        <fullName evidence="4">PaaI family thioesterase</fullName>
    </submittedName>
</protein>
<dbReference type="Pfam" id="PF03061">
    <property type="entry name" value="4HBT"/>
    <property type="match status" value="1"/>
</dbReference>
<comment type="similarity">
    <text evidence="1">Belongs to the thioesterase PaaI family.</text>
</comment>
<reference evidence="4 5" key="1">
    <citation type="submission" date="2022-09" db="EMBL/GenBank/DDBJ databases">
        <title>New species of Phenylobacterium.</title>
        <authorList>
            <person name="Mieszkin S."/>
        </authorList>
    </citation>
    <scope>NUCLEOTIDE SEQUENCE [LARGE SCALE GENOMIC DNA]</scope>
    <source>
        <strain evidence="4 5">HK31-G</strain>
    </source>
</reference>
<organism evidence="4 5">
    <name type="scientific">Phenylobacterium ferrooxidans</name>
    <dbReference type="NCBI Taxonomy" id="2982689"/>
    <lineage>
        <taxon>Bacteria</taxon>
        <taxon>Pseudomonadati</taxon>
        <taxon>Pseudomonadota</taxon>
        <taxon>Alphaproteobacteria</taxon>
        <taxon>Caulobacterales</taxon>
        <taxon>Caulobacteraceae</taxon>
        <taxon>Phenylobacterium</taxon>
    </lineage>
</organism>
<dbReference type="EMBL" id="JAOTJD010000028">
    <property type="protein sequence ID" value="MFD3265152.1"/>
    <property type="molecule type" value="Genomic_DNA"/>
</dbReference>
<evidence type="ECO:0000259" key="3">
    <source>
        <dbReference type="Pfam" id="PF03061"/>
    </source>
</evidence>
<evidence type="ECO:0000313" key="5">
    <source>
        <dbReference type="Proteomes" id="UP001598130"/>
    </source>
</evidence>
<dbReference type="PANTHER" id="PTHR21660:SF1">
    <property type="entry name" value="ACYL-COENZYME A THIOESTERASE 13"/>
    <property type="match status" value="1"/>
</dbReference>
<feature type="domain" description="Thioesterase" evidence="3">
    <location>
        <begin position="47"/>
        <end position="119"/>
    </location>
</feature>
<dbReference type="CDD" id="cd03443">
    <property type="entry name" value="PaaI_thioesterase"/>
    <property type="match status" value="1"/>
</dbReference>
<keyword evidence="5" id="KW-1185">Reference proteome</keyword>
<sequence>MQAPTGFEPHYRKSPLTDPWEPLYSRKTDGAVVLGLEVTEAHTNSRGFVHGGLISALADNAMGLSCGHRLGDGARLVTVNLTLDFLASAQVGQWLEFDTIFVKPGGSLCFAQAFVTADGEPCARANAVFKVVRKVN</sequence>
<dbReference type="InterPro" id="IPR039298">
    <property type="entry name" value="ACOT13"/>
</dbReference>
<dbReference type="Gene3D" id="3.10.129.10">
    <property type="entry name" value="Hotdog Thioesterase"/>
    <property type="match status" value="1"/>
</dbReference>
<name>A0ABW6CY88_9CAUL</name>
<dbReference type="SUPFAM" id="SSF54637">
    <property type="entry name" value="Thioesterase/thiol ester dehydrase-isomerase"/>
    <property type="match status" value="1"/>
</dbReference>
<dbReference type="PANTHER" id="PTHR21660">
    <property type="entry name" value="THIOESTERASE SUPERFAMILY MEMBER-RELATED"/>
    <property type="match status" value="1"/>
</dbReference>
<dbReference type="InterPro" id="IPR006683">
    <property type="entry name" value="Thioestr_dom"/>
</dbReference>
<dbReference type="RefSeq" id="WP_377370630.1">
    <property type="nucleotide sequence ID" value="NZ_JAOTJD010000028.1"/>
</dbReference>
<dbReference type="InterPro" id="IPR029069">
    <property type="entry name" value="HotDog_dom_sf"/>
</dbReference>
<keyword evidence="2" id="KW-0378">Hydrolase</keyword>
<evidence type="ECO:0000256" key="1">
    <source>
        <dbReference type="ARBA" id="ARBA00008324"/>
    </source>
</evidence>
<evidence type="ECO:0000256" key="2">
    <source>
        <dbReference type="ARBA" id="ARBA00022801"/>
    </source>
</evidence>
<dbReference type="Proteomes" id="UP001598130">
    <property type="component" value="Unassembled WGS sequence"/>
</dbReference>
<proteinExistence type="inferred from homology"/>
<evidence type="ECO:0000313" key="4">
    <source>
        <dbReference type="EMBL" id="MFD3265152.1"/>
    </source>
</evidence>
<gene>
    <name evidence="4" type="ORF">OCL97_14425</name>
</gene>
<comment type="caution">
    <text evidence="4">The sequence shown here is derived from an EMBL/GenBank/DDBJ whole genome shotgun (WGS) entry which is preliminary data.</text>
</comment>
<accession>A0ABW6CY88</accession>